<accession>A0A6I2MIJ9</accession>
<dbReference type="InterPro" id="IPR029024">
    <property type="entry name" value="TerB-like"/>
</dbReference>
<evidence type="ECO:0000313" key="2">
    <source>
        <dbReference type="Proteomes" id="UP000443153"/>
    </source>
</evidence>
<dbReference type="RefSeq" id="WP_154364416.1">
    <property type="nucleotide sequence ID" value="NZ_WKJH01000002.1"/>
</dbReference>
<reference evidence="1 2" key="1">
    <citation type="submission" date="2019-11" db="EMBL/GenBank/DDBJ databases">
        <title>Maribacter lutea sp. nov., a marine bacterium isolated from intertidal sand.</title>
        <authorList>
            <person name="Liu A."/>
        </authorList>
    </citation>
    <scope>NUCLEOTIDE SEQUENCE [LARGE SCALE GENOMIC DNA]</scope>
    <source>
        <strain evidence="1 2">RZ05</strain>
    </source>
</reference>
<protein>
    <submittedName>
        <fullName evidence="1">TerB family tellurite resistance protein</fullName>
    </submittedName>
</protein>
<keyword evidence="2" id="KW-1185">Reference proteome</keyword>
<evidence type="ECO:0000313" key="1">
    <source>
        <dbReference type="EMBL" id="MRX63528.1"/>
    </source>
</evidence>
<dbReference type="OrthoDB" id="981083at2"/>
<dbReference type="CDD" id="cd07177">
    <property type="entry name" value="terB_like"/>
    <property type="match status" value="1"/>
</dbReference>
<dbReference type="Gene3D" id="1.10.3680.10">
    <property type="entry name" value="TerB-like"/>
    <property type="match status" value="1"/>
</dbReference>
<dbReference type="EMBL" id="WKJH01000002">
    <property type="protein sequence ID" value="MRX63528.1"/>
    <property type="molecule type" value="Genomic_DNA"/>
</dbReference>
<dbReference type="SUPFAM" id="SSF158682">
    <property type="entry name" value="TerB-like"/>
    <property type="match status" value="1"/>
</dbReference>
<organism evidence="1 2">
    <name type="scientific">Maribacter luteus</name>
    <dbReference type="NCBI Taxonomy" id="2594478"/>
    <lineage>
        <taxon>Bacteria</taxon>
        <taxon>Pseudomonadati</taxon>
        <taxon>Bacteroidota</taxon>
        <taxon>Flavobacteriia</taxon>
        <taxon>Flavobacteriales</taxon>
        <taxon>Flavobacteriaceae</taxon>
        <taxon>Maribacter</taxon>
    </lineage>
</organism>
<gene>
    <name evidence="1" type="ORF">GJ691_05040</name>
</gene>
<comment type="caution">
    <text evidence="1">The sequence shown here is derived from an EMBL/GenBank/DDBJ whole genome shotgun (WGS) entry which is preliminary data.</text>
</comment>
<sequence>MTILEAYESGEHESNISHFAAMVKLASIDGPINEEEHMVLKRLAFKLDVSDEEVMVVLKSPMNYPLMPPYALEDRIERLQDLFQIIYADHIIDGEERALIYKYAIGLGFSSQDAHAEIEKCMSCFTSENVD</sequence>
<dbReference type="AlphaFoldDB" id="A0A6I2MIJ9"/>
<dbReference type="Proteomes" id="UP000443153">
    <property type="component" value="Unassembled WGS sequence"/>
</dbReference>
<proteinExistence type="predicted"/>
<name>A0A6I2MIJ9_9FLAO</name>